<dbReference type="SUPFAM" id="SSF55797">
    <property type="entry name" value="PR-1-like"/>
    <property type="match status" value="1"/>
</dbReference>
<feature type="region of interest" description="Disordered" evidence="1">
    <location>
        <begin position="21"/>
        <end position="60"/>
    </location>
</feature>
<proteinExistence type="predicted"/>
<evidence type="ECO:0000256" key="1">
    <source>
        <dbReference type="SAM" id="MobiDB-lite"/>
    </source>
</evidence>
<name>A0A183U051_TOXCA</name>
<dbReference type="Proteomes" id="UP000050794">
    <property type="component" value="Unassembled WGS sequence"/>
</dbReference>
<evidence type="ECO:0000313" key="3">
    <source>
        <dbReference type="Proteomes" id="UP000050794"/>
    </source>
</evidence>
<dbReference type="Gene3D" id="3.40.33.10">
    <property type="entry name" value="CAP"/>
    <property type="match status" value="1"/>
</dbReference>
<reference evidence="2 3" key="2">
    <citation type="submission" date="2018-11" db="EMBL/GenBank/DDBJ databases">
        <authorList>
            <consortium name="Pathogen Informatics"/>
        </authorList>
    </citation>
    <scope>NUCLEOTIDE SEQUENCE [LARGE SCALE GENOMIC DNA]</scope>
</reference>
<sequence>MTPGWQYNIYVVCHYNALGETTGRLPESKLPPKRPNPTRAARPHPTRASVPIPSPSQDLTCQSRVMTPKLRGFVLKTHNTLRSNLANGRAANRRSGKNIYKLVRS</sequence>
<keyword evidence="3" id="KW-1185">Reference proteome</keyword>
<dbReference type="InterPro" id="IPR035940">
    <property type="entry name" value="CAP_sf"/>
</dbReference>
<evidence type="ECO:0000313" key="4">
    <source>
        <dbReference type="WBParaSite" id="TCNE_0000187101-mRNA-1"/>
    </source>
</evidence>
<dbReference type="AlphaFoldDB" id="A0A183U051"/>
<gene>
    <name evidence="2" type="ORF">TCNE_LOCUS1871</name>
</gene>
<dbReference type="WBParaSite" id="TCNE_0000187101-mRNA-1">
    <property type="protein sequence ID" value="TCNE_0000187101-mRNA-1"/>
    <property type="gene ID" value="TCNE_0000187101"/>
</dbReference>
<protein>
    <submittedName>
        <fullName evidence="4">SCP domain-containing protein</fullName>
    </submittedName>
</protein>
<dbReference type="EMBL" id="UYWY01001602">
    <property type="protein sequence ID" value="VDM26974.1"/>
    <property type="molecule type" value="Genomic_DNA"/>
</dbReference>
<reference evidence="4" key="1">
    <citation type="submission" date="2016-06" db="UniProtKB">
        <authorList>
            <consortium name="WormBaseParasite"/>
        </authorList>
    </citation>
    <scope>IDENTIFICATION</scope>
</reference>
<accession>A0A183U051</accession>
<evidence type="ECO:0000313" key="2">
    <source>
        <dbReference type="EMBL" id="VDM26974.1"/>
    </source>
</evidence>
<organism evidence="3 4">
    <name type="scientific">Toxocara canis</name>
    <name type="common">Canine roundworm</name>
    <dbReference type="NCBI Taxonomy" id="6265"/>
    <lineage>
        <taxon>Eukaryota</taxon>
        <taxon>Metazoa</taxon>
        <taxon>Ecdysozoa</taxon>
        <taxon>Nematoda</taxon>
        <taxon>Chromadorea</taxon>
        <taxon>Rhabditida</taxon>
        <taxon>Spirurina</taxon>
        <taxon>Ascaridomorpha</taxon>
        <taxon>Ascaridoidea</taxon>
        <taxon>Toxocaridae</taxon>
        <taxon>Toxocara</taxon>
    </lineage>
</organism>